<organism evidence="2 3">
    <name type="scientific">Mycoplasmopsis gallinacea</name>
    <dbReference type="NCBI Taxonomy" id="29556"/>
    <lineage>
        <taxon>Bacteria</taxon>
        <taxon>Bacillati</taxon>
        <taxon>Mycoplasmatota</taxon>
        <taxon>Mycoplasmoidales</taxon>
        <taxon>Metamycoplasmataceae</taxon>
        <taxon>Mycoplasmopsis</taxon>
    </lineage>
</organism>
<dbReference type="Proteomes" id="UP000290568">
    <property type="component" value="Chromosome"/>
</dbReference>
<proteinExistence type="predicted"/>
<feature type="transmembrane region" description="Helical" evidence="1">
    <location>
        <begin position="12"/>
        <end position="30"/>
    </location>
</feature>
<dbReference type="AlphaFoldDB" id="A0A449A2E1"/>
<keyword evidence="1" id="KW-0812">Transmembrane</keyword>
<protein>
    <submittedName>
        <fullName evidence="2">Uncharacterized protein</fullName>
    </submittedName>
</protein>
<dbReference type="RefSeq" id="WP_129620053.1">
    <property type="nucleotide sequence ID" value="NZ_LR214950.1"/>
</dbReference>
<dbReference type="EMBL" id="LR214950">
    <property type="protein sequence ID" value="VEU58372.1"/>
    <property type="molecule type" value="Genomic_DNA"/>
</dbReference>
<accession>A0A449A2E1</accession>
<evidence type="ECO:0000313" key="2">
    <source>
        <dbReference type="EMBL" id="VEU58372.1"/>
    </source>
</evidence>
<evidence type="ECO:0000256" key="1">
    <source>
        <dbReference type="SAM" id="Phobius"/>
    </source>
</evidence>
<sequence length="184" mass="21622">MNLGLDNAVIWIILGVFLALLIGFFIYSFIKEKIQRKKIKEAAELLKNEGEVFHREIVIKVNQLIRLNQEQLDNFEVSIGKYKMSDITLSAHNILKNYAASDSFKTYITNEPKYKDFLINYVALKDNKSNLWANKQANEIKYFEKAFKNLPENYVLEIRDMDKIISDINEEYENEISQRIKSTK</sequence>
<keyword evidence="3" id="KW-1185">Reference proteome</keyword>
<name>A0A449A2E1_9BACT</name>
<keyword evidence="1" id="KW-1133">Transmembrane helix</keyword>
<reference evidence="2 3" key="1">
    <citation type="submission" date="2019-01" db="EMBL/GenBank/DDBJ databases">
        <authorList>
            <consortium name="Pathogen Informatics"/>
        </authorList>
    </citation>
    <scope>NUCLEOTIDE SEQUENCE [LARGE SCALE GENOMIC DNA]</scope>
    <source>
        <strain evidence="2 3">NCTC10183</strain>
    </source>
</reference>
<evidence type="ECO:0000313" key="3">
    <source>
        <dbReference type="Proteomes" id="UP000290568"/>
    </source>
</evidence>
<keyword evidence="1" id="KW-0472">Membrane</keyword>
<dbReference type="OrthoDB" id="401106at2"/>
<gene>
    <name evidence="2" type="ORF">NCTC10183_00130</name>
</gene>
<dbReference type="NCBIfam" id="NF045939">
    <property type="entry name" value="MHJ_0274_fam"/>
    <property type="match status" value="1"/>
</dbReference>